<dbReference type="InterPro" id="IPR051465">
    <property type="entry name" value="Cell_Envelope_Struct_Comp"/>
</dbReference>
<comment type="caution">
    <text evidence="6">The sequence shown here is derived from an EMBL/GenBank/DDBJ whole genome shotgun (WGS) entry which is preliminary data.</text>
</comment>
<dbReference type="Proteomes" id="UP001519289">
    <property type="component" value="Unassembled WGS sequence"/>
</dbReference>
<evidence type="ECO:0008006" key="8">
    <source>
        <dbReference type="Google" id="ProtNLM"/>
    </source>
</evidence>
<dbReference type="Pfam" id="PF00395">
    <property type="entry name" value="SLH"/>
    <property type="match status" value="3"/>
</dbReference>
<dbReference type="Pfam" id="PF17963">
    <property type="entry name" value="Big_9"/>
    <property type="match status" value="1"/>
</dbReference>
<feature type="region of interest" description="Disordered" evidence="2">
    <location>
        <begin position="1323"/>
        <end position="1344"/>
    </location>
</feature>
<keyword evidence="7" id="KW-1185">Reference proteome</keyword>
<evidence type="ECO:0000256" key="3">
    <source>
        <dbReference type="SAM" id="SignalP"/>
    </source>
</evidence>
<dbReference type="EMBL" id="JAGGLG010000037">
    <property type="protein sequence ID" value="MBP2019871.1"/>
    <property type="molecule type" value="Genomic_DNA"/>
</dbReference>
<proteinExistence type="predicted"/>
<evidence type="ECO:0000313" key="6">
    <source>
        <dbReference type="EMBL" id="MBP2019871.1"/>
    </source>
</evidence>
<evidence type="ECO:0000259" key="5">
    <source>
        <dbReference type="PROSITE" id="PS51272"/>
    </source>
</evidence>
<evidence type="ECO:0000256" key="1">
    <source>
        <dbReference type="ARBA" id="ARBA00022737"/>
    </source>
</evidence>
<feature type="chain" id="PRO_5046149871" description="Fibronectin type-III domain-containing protein" evidence="3">
    <location>
        <begin position="27"/>
        <end position="2248"/>
    </location>
</feature>
<dbReference type="PANTHER" id="PTHR43308">
    <property type="entry name" value="OUTER MEMBRANE PROTEIN ALPHA-RELATED"/>
    <property type="match status" value="1"/>
</dbReference>
<keyword evidence="3" id="KW-0732">Signal</keyword>
<organism evidence="6 7">
    <name type="scientific">Symbiobacterium terraclitae</name>
    <dbReference type="NCBI Taxonomy" id="557451"/>
    <lineage>
        <taxon>Bacteria</taxon>
        <taxon>Bacillati</taxon>
        <taxon>Bacillota</taxon>
        <taxon>Clostridia</taxon>
        <taxon>Eubacteriales</taxon>
        <taxon>Symbiobacteriaceae</taxon>
        <taxon>Symbiobacterium</taxon>
    </lineage>
</organism>
<accession>A0ABS4JWH9</accession>
<feature type="domain" description="SLH" evidence="5">
    <location>
        <begin position="2186"/>
        <end position="2248"/>
    </location>
</feature>
<dbReference type="PANTHER" id="PTHR43308:SF5">
    <property type="entry name" value="S-LAYER PROTEIN _ PEPTIDOGLYCAN ENDO-BETA-N-ACETYLGLUCOSAMINIDASE"/>
    <property type="match status" value="1"/>
</dbReference>
<dbReference type="RefSeq" id="WP_209467973.1">
    <property type="nucleotide sequence ID" value="NZ_JAGGLG010000037.1"/>
</dbReference>
<feature type="domain" description="Cadherin" evidence="4">
    <location>
        <begin position="200"/>
        <end position="299"/>
    </location>
</feature>
<evidence type="ECO:0000313" key="7">
    <source>
        <dbReference type="Proteomes" id="UP001519289"/>
    </source>
</evidence>
<protein>
    <recommendedName>
        <fullName evidence="8">Fibronectin type-III domain-containing protein</fullName>
    </recommendedName>
</protein>
<feature type="signal peptide" evidence="3">
    <location>
        <begin position="1"/>
        <end position="26"/>
    </location>
</feature>
<dbReference type="InterPro" id="IPR002126">
    <property type="entry name" value="Cadherin-like_dom"/>
</dbReference>
<dbReference type="InterPro" id="IPR025883">
    <property type="entry name" value="Cadherin-like_domain"/>
</dbReference>
<dbReference type="PROSITE" id="PS50268">
    <property type="entry name" value="CADHERIN_2"/>
    <property type="match status" value="1"/>
</dbReference>
<feature type="domain" description="SLH" evidence="5">
    <location>
        <begin position="2116"/>
        <end position="2179"/>
    </location>
</feature>
<evidence type="ECO:0000259" key="4">
    <source>
        <dbReference type="PROSITE" id="PS50268"/>
    </source>
</evidence>
<name>A0ABS4JWH9_9FIRM</name>
<gene>
    <name evidence="6" type="ORF">J2Z79_003313</name>
</gene>
<dbReference type="Gene3D" id="2.60.40.10">
    <property type="entry name" value="Immunoglobulins"/>
    <property type="match status" value="4"/>
</dbReference>
<keyword evidence="1" id="KW-0677">Repeat</keyword>
<feature type="domain" description="SLH" evidence="5">
    <location>
        <begin position="2055"/>
        <end position="2115"/>
    </location>
</feature>
<reference evidence="6 7" key="1">
    <citation type="submission" date="2021-03" db="EMBL/GenBank/DDBJ databases">
        <title>Genomic Encyclopedia of Type Strains, Phase IV (KMG-IV): sequencing the most valuable type-strain genomes for metagenomic binning, comparative biology and taxonomic classification.</title>
        <authorList>
            <person name="Goeker M."/>
        </authorList>
    </citation>
    <scope>NUCLEOTIDE SEQUENCE [LARGE SCALE GENOMIC DNA]</scope>
    <source>
        <strain evidence="6 7">DSM 27138</strain>
    </source>
</reference>
<dbReference type="Pfam" id="PF12733">
    <property type="entry name" value="Cadherin-like"/>
    <property type="match status" value="1"/>
</dbReference>
<dbReference type="NCBIfam" id="NF012211">
    <property type="entry name" value="tand_rpt_95"/>
    <property type="match status" value="1"/>
</dbReference>
<sequence>MRRVNRFAVALIFVLVSNLCAPLALGADHFLVQPDVNNPPVPQECRAGYACAQVFTASTTGTVERVSLPLARTGDTATLRVEVRTVTGGAPGGEVLAESGPVPQVPLHADGQVPAWTTIELQARPGKWLTRDKEYALVVTSVGESRPGQPTSFLWFDVDRPDAAPGYQLLEYAPQAWREHHDSDFAFQIEMATANTPPTVLAPAAVSVEEDGRVQVTLEVLDEDPAGVKVTATSGNASIVADSGLSISGTGAHRVLTIIPEPDAHGDVTITVTATDAGNLYTNTQVAVTVTPVNDPPTIAFTADLVETQDNAPVTLPIRTQGAAGKAMAAAGQLHIALHDRDGDAVTLSATTDNPDLISVAVTGTGAGQMLVITPVPRKSGTANVTLTATDGKDQATYSFPVTVTAVNSAPEIIGLHNITIDEDHELNFSFVVKDAESAATDLTVEVTATHASWFEGSPEITGPGPAGDVSVRWKPVKDVNGDTQISVTVRDPDGGETTEAFGLFIRPVNDAPVLDRTNLIDREILEDGELELKYVQAHDPDGDPLTLHVFSSNTVVLPMDRIEVTPGSPGQWTVTLRPSPNEHGETRITVQVSDGNGGVDEHSFRLRVLEVNDPPEIHPIPDVVRELGTGQFTVQVRVTDVESTSSGITVTTSYDTYFIQDVTVGSPVGDRWPLYITPAGREGRTEITVRANDGRDTSERKFAVVIADYLKISGLPDQEVVNEDGTISITFTVSPYDKIKQVTATSLDTRLLPQANVTLLAGSQGSYTLVLKPAENQFGKAVVTVAAENEYLTTTHHLTLTVNPVNDPPRLEPKPIPPQRTLEDEPISVPFYLYDPDPYDYPTIFVSSSNEHVVPPFAPYITWTGSGTDWMLHIRPFKDAHGSTVITLTVRDQGNEEDSTSFLLTVEPVDDPPEIIVDTPLAMDEDTTATFTVVVKDVDGPGGVDLEATSVDAAVTTALVAREGYTDTFTITVTPKPNKSGPIQIILTAKSGASPVASRTITVNVREINDPPQLTIFGDRINMLEDETASIWMSVDDVETPLDRLGLTAVSDNPDLLPPSSFVFKGAGVQRELVITPALDQYGTATVTVTLSDGTDQVSGTFTVLVAPVPDAPRILGIDSQITLEEDGRLNQEIEIYDPDSPMSAVEVSLRYEVDPANPYLLQGNAVRLEGSGAHRRLVVEPTPDESGTATIIITTRSHDDGAWAETVIELTVVAVNDPPVLSEFTEPHRTILEDQSLTGISLTYLDIDSPASALTFKATSDNPQLLPDGSLSVVPSPDPGGAAQGTVSIAAKPADNRYGTATITLTVSDGQDSSSRSFRLTVQPVNDPPSFVKGPDQTVDEDAPPQRIAKWATGITPGPFEEDQKVTFEVRTDNPDLFAAGPAVEPDGTLTYTLAPDKYGLAEVEVRLVDDGGTAYGGEDASPWQKFIINVRSVNDAPVIAEIPTIGTEIGQITDEIDIEVTDVDSDVGLISVVVTSGNTSLVPNDPGHIILTPAGPGKWKLQLKPQDGRIGTATITVKATDAEGATGTRTFDLIVNDLWLSGLVPSAGTMTPAFDKHVLSYAVVYSGWLPEARVTATTQDAGVRLRVRRADTAGDWLEAKSGVPSPAIVLDDGGGDVEVEVYSPVTGIKKPYLLTFVRAKSTVAELVELSINPGRLEPEFRPDRTSYSATVPHDVTAVTVVAKPGDAWTKVYVDGHQNLRVGSNRITVTVLAENGERKVYTINVTREPAPLSIGQVEVETGPDWATLRFDTDDAATVTVYYRAAGGQEQSRSGGHGRSHTVSLTGLQPATGYTYRIHADRTVGTDAELVSAFRTEAPGAKGLCEVRADGALSCPATSREKEIALSVAPEGAQPELVATATVTDPDMGAAVAAALASDVPEAERAVSVRLANRPYGVALLEAAALQRAARLGVPVTVESDRGAVTLTPALVTDLRLAPNERLAVVISEAQIDPRYVEPWSGVGGYRQAGEPFAVSLARVSASGAATPVTTLPAPILISHPVAATDPIEAVTLAVFAQPEPTAQLVPLGGRLTPARDAIQVAQTTPGVTVLLSYENRFWDVPETHWAHEIVHEMAARQVLRGVTPTEFDPERPITRGQLAAILVRALKLGEDDRFARIYNDISPFDAMAGEIGGAIRAGMMTGYPDGTFRPDAPVTRQELAVVLSRMAGRLDLAGTLDREDAERLAMFADWGQIAPWAQDAVRFAVGEGLLKGRSADTFAPLELTTRAETATVIKRLLDKVAPGEWR</sequence>
<dbReference type="PROSITE" id="PS51272">
    <property type="entry name" value="SLH"/>
    <property type="match status" value="3"/>
</dbReference>
<dbReference type="InterPro" id="IPR013783">
    <property type="entry name" value="Ig-like_fold"/>
</dbReference>
<dbReference type="InterPro" id="IPR001119">
    <property type="entry name" value="SLH_dom"/>
</dbReference>
<evidence type="ECO:0000256" key="2">
    <source>
        <dbReference type="SAM" id="MobiDB-lite"/>
    </source>
</evidence>